<proteinExistence type="predicted"/>
<feature type="region of interest" description="Disordered" evidence="1">
    <location>
        <begin position="314"/>
        <end position="383"/>
    </location>
</feature>
<feature type="region of interest" description="Disordered" evidence="1">
    <location>
        <begin position="183"/>
        <end position="223"/>
    </location>
</feature>
<feature type="compositionally biased region" description="Polar residues" evidence="1">
    <location>
        <begin position="321"/>
        <end position="339"/>
    </location>
</feature>
<feature type="region of interest" description="Disordered" evidence="1">
    <location>
        <begin position="103"/>
        <end position="126"/>
    </location>
</feature>
<evidence type="ECO:0000313" key="3">
    <source>
        <dbReference type="Proteomes" id="UP000281553"/>
    </source>
</evidence>
<dbReference type="OrthoDB" id="271273at2759"/>
<organism evidence="2 3">
    <name type="scientific">Dibothriocephalus latus</name>
    <name type="common">Fish tapeworm</name>
    <name type="synonym">Diphyllobothrium latum</name>
    <dbReference type="NCBI Taxonomy" id="60516"/>
    <lineage>
        <taxon>Eukaryota</taxon>
        <taxon>Metazoa</taxon>
        <taxon>Spiralia</taxon>
        <taxon>Lophotrochozoa</taxon>
        <taxon>Platyhelminthes</taxon>
        <taxon>Cestoda</taxon>
        <taxon>Eucestoda</taxon>
        <taxon>Diphyllobothriidea</taxon>
        <taxon>Diphyllobothriidae</taxon>
        <taxon>Dibothriocephalus</taxon>
    </lineage>
</organism>
<accession>A0A3P7NQF9</accession>
<reference evidence="2 3" key="1">
    <citation type="submission" date="2018-11" db="EMBL/GenBank/DDBJ databases">
        <authorList>
            <consortium name="Pathogen Informatics"/>
        </authorList>
    </citation>
    <scope>NUCLEOTIDE SEQUENCE [LARGE SCALE GENOMIC DNA]</scope>
</reference>
<evidence type="ECO:0000256" key="1">
    <source>
        <dbReference type="SAM" id="MobiDB-lite"/>
    </source>
</evidence>
<dbReference type="AlphaFoldDB" id="A0A3P7NQF9"/>
<dbReference type="Proteomes" id="UP000281553">
    <property type="component" value="Unassembled WGS sequence"/>
</dbReference>
<dbReference type="EMBL" id="UYRU01051449">
    <property type="protein sequence ID" value="VDN11439.1"/>
    <property type="molecule type" value="Genomic_DNA"/>
</dbReference>
<feature type="compositionally biased region" description="Polar residues" evidence="1">
    <location>
        <begin position="357"/>
        <end position="374"/>
    </location>
</feature>
<protein>
    <submittedName>
        <fullName evidence="2">Uncharacterized protein</fullName>
    </submittedName>
</protein>
<gene>
    <name evidence="2" type="ORF">DILT_LOCUS7270</name>
</gene>
<keyword evidence="3" id="KW-1185">Reference proteome</keyword>
<name>A0A3P7NQF9_DIBLA</name>
<sequence length="383" mass="41824">MLAEHHIRPKEDAETYWGSRGERIWSVRPTTSPYQDVDALVEGQRFFKVVGLPSAEEISNINQSPTKDGLELALREVEEITRYAMMFRPGVFVVPNKMKSTATSLQENWPPESAGPPDSTEEHTDEAVVKQPLVETKLTTSEPLGVILSTAPKENKITVAWFQPFPAHVKETTGTETRIFIESLAPRTPDRTSTNAHLEGTEEGGGNAEGRAAEPPPPNLRLPRMRTSFPSQVKIYHLNSIAGFEIALPSSNNQILKRFVDGLSRLEHPTAGESEQQCDSVVASLPLTAEGENSEASGWEEGSNSFFSAVSETDSLEVEHSGNTLEVPSPTSMGRTSPRNGDGGDTRRHTYSFAREGTNNSAIDSKATPGSQTACPLPVSWLD</sequence>
<evidence type="ECO:0000313" key="2">
    <source>
        <dbReference type="EMBL" id="VDN11439.1"/>
    </source>
</evidence>